<dbReference type="OrthoDB" id="21470at10239"/>
<feature type="domain" description="HTH cro/C1-type" evidence="1">
    <location>
        <begin position="24"/>
        <end position="78"/>
    </location>
</feature>
<evidence type="ECO:0000259" key="1">
    <source>
        <dbReference type="PROSITE" id="PS50943"/>
    </source>
</evidence>
<sequence length="103" mass="12243">MTQTKIKTSKGDNNMSKGKVIKRLRKHRLDHGYTIYSLAAKLGVNFSTISYWETGEKFPRRQKLEELEDLFNVGYRELFKDLTEEEILELEKFKDINNKRVDE</sequence>
<accession>S6ANG2</accession>
<dbReference type="GeneID" id="16511520"/>
<dbReference type="GO" id="GO:0003677">
    <property type="term" value="F:DNA binding"/>
    <property type="evidence" value="ECO:0007669"/>
    <property type="project" value="InterPro"/>
</dbReference>
<name>S6ANG2_9CAUD</name>
<organism evidence="2 3">
    <name type="scientific">Bacillus phage phiNIT1</name>
    <dbReference type="NCBI Taxonomy" id="207656"/>
    <lineage>
        <taxon>Viruses</taxon>
        <taxon>Duplodnaviria</taxon>
        <taxon>Heunggongvirae</taxon>
        <taxon>Uroviricota</taxon>
        <taxon>Caudoviricetes</taxon>
        <taxon>Herelleviridae</taxon>
        <taxon>Bastillevirinae</taxon>
        <taxon>Nitunavirus</taxon>
        <taxon>Nitunavirus NIT1</taxon>
    </lineage>
</organism>
<dbReference type="KEGG" id="vg:16511520"/>
<dbReference type="SMART" id="SM00530">
    <property type="entry name" value="HTH_XRE"/>
    <property type="match status" value="1"/>
</dbReference>
<keyword evidence="3" id="KW-1185">Reference proteome</keyword>
<dbReference type="RefSeq" id="YP_008318321.1">
    <property type="nucleotide sequence ID" value="NC_021856.1"/>
</dbReference>
<evidence type="ECO:0000313" key="3">
    <source>
        <dbReference type="Proteomes" id="UP000014701"/>
    </source>
</evidence>
<dbReference type="Pfam" id="PF01381">
    <property type="entry name" value="HTH_3"/>
    <property type="match status" value="1"/>
</dbReference>
<gene>
    <name evidence="2" type="primary">orf103b</name>
</gene>
<reference evidence="2 3" key="1">
    <citation type="submission" date="2013-02" db="EMBL/GenBank/DDBJ databases">
        <title>phiNIT1 genome sequensing.</title>
        <authorList>
            <person name="Ozaki T."/>
            <person name="Kaneko J."/>
        </authorList>
    </citation>
    <scope>NUCLEOTIDE SEQUENCE [LARGE SCALE GENOMIC DNA]</scope>
    <source>
        <strain evidence="2">PhiNIT1</strain>
    </source>
</reference>
<protein>
    <submittedName>
        <fullName evidence="2">Putative XRE family transcriptional regulator</fullName>
    </submittedName>
</protein>
<dbReference type="EMBL" id="AP013029">
    <property type="protein sequence ID" value="BAN59553.1"/>
    <property type="molecule type" value="Genomic_DNA"/>
</dbReference>
<dbReference type="InterPro" id="IPR001387">
    <property type="entry name" value="Cro/C1-type_HTH"/>
</dbReference>
<proteinExistence type="predicted"/>
<dbReference type="PROSITE" id="PS50943">
    <property type="entry name" value="HTH_CROC1"/>
    <property type="match status" value="1"/>
</dbReference>
<dbReference type="Gene3D" id="1.10.260.40">
    <property type="entry name" value="lambda repressor-like DNA-binding domains"/>
    <property type="match status" value="1"/>
</dbReference>
<dbReference type="SUPFAM" id="SSF47413">
    <property type="entry name" value="lambda repressor-like DNA-binding domains"/>
    <property type="match status" value="1"/>
</dbReference>
<dbReference type="CDD" id="cd00093">
    <property type="entry name" value="HTH_XRE"/>
    <property type="match status" value="1"/>
</dbReference>
<dbReference type="Proteomes" id="UP000014701">
    <property type="component" value="Segment"/>
</dbReference>
<dbReference type="InterPro" id="IPR010982">
    <property type="entry name" value="Lambda_DNA-bd_dom_sf"/>
</dbReference>
<evidence type="ECO:0000313" key="2">
    <source>
        <dbReference type="EMBL" id="BAN59553.1"/>
    </source>
</evidence>